<reference evidence="2" key="1">
    <citation type="journal article" date="2021" name="PeerJ">
        <title>Extensive microbial diversity within the chicken gut microbiome revealed by metagenomics and culture.</title>
        <authorList>
            <person name="Gilroy R."/>
            <person name="Ravi A."/>
            <person name="Getino M."/>
            <person name="Pursley I."/>
            <person name="Horton D.L."/>
            <person name="Alikhan N.F."/>
            <person name="Baker D."/>
            <person name="Gharbi K."/>
            <person name="Hall N."/>
            <person name="Watson M."/>
            <person name="Adriaenssens E.M."/>
            <person name="Foster-Nyarko E."/>
            <person name="Jarju S."/>
            <person name="Secka A."/>
            <person name="Antonio M."/>
            <person name="Oren A."/>
            <person name="Chaudhuri R.R."/>
            <person name="La Ragione R."/>
            <person name="Hildebrand F."/>
            <person name="Pallen M.J."/>
        </authorList>
    </citation>
    <scope>NUCLEOTIDE SEQUENCE</scope>
    <source>
        <strain evidence="2">ChiGjej4B4-18154</strain>
    </source>
</reference>
<proteinExistence type="predicted"/>
<protein>
    <submittedName>
        <fullName evidence="2">Extracellular solute-binding protein</fullName>
    </submittedName>
</protein>
<dbReference type="PANTHER" id="PTHR43649">
    <property type="entry name" value="ARABINOSE-BINDING PROTEIN-RELATED"/>
    <property type="match status" value="1"/>
</dbReference>
<feature type="chain" id="PRO_5039557176" evidence="1">
    <location>
        <begin position="20"/>
        <end position="442"/>
    </location>
</feature>
<reference evidence="2" key="2">
    <citation type="submission" date="2021-04" db="EMBL/GenBank/DDBJ databases">
        <authorList>
            <person name="Gilroy R."/>
        </authorList>
    </citation>
    <scope>NUCLEOTIDE SEQUENCE</scope>
    <source>
        <strain evidence="2">ChiGjej4B4-18154</strain>
    </source>
</reference>
<sequence length="442" mass="47355">MKKALSLILAAALSIGLVACGGTGTSQSAGTSTPASGASQPAAGTLSGTIRYASMWSETEAQADVIKAAIEEFTTLYPDVEITVDWMGRDVRKTIQASLDAGQYDLWDSPVDAVLPNYASYGYDLTELMAAENPVLDGKTYNDVANPTLMEAVKSAGGTDEILAVPYTPTVIGMFYNKDQFEAAGITKEPETWDEFLDVCETLKNAGFTPLSVDDGYVVLPFASYLGRLKGLDFIGQLISDSEGTLWDDPAVVEAANAMQELWDKGYMSVNSASNKYPAGQNEVAMGNATMYLVGSYMLNEVKEITGDEFNWGCFAFPAPEGSEYGIDVNTIGMQAMQVAKNATDPELAFYFASFCTTGKYDQMMSEQTNSIPSASDTEWPAMLECAKGVLNSTTTNVPYGFGIQYNADFTPIYKEQVQKLLGGQTDAASFLAACKSAVTGK</sequence>
<dbReference type="AlphaFoldDB" id="A0A9D2IYB2"/>
<accession>A0A9D2IYB2</accession>
<comment type="caution">
    <text evidence="2">The sequence shown here is derived from an EMBL/GenBank/DDBJ whole genome shotgun (WGS) entry which is preliminary data.</text>
</comment>
<dbReference type="InterPro" id="IPR050490">
    <property type="entry name" value="Bact_solute-bd_prot1"/>
</dbReference>
<dbReference type="Proteomes" id="UP000824035">
    <property type="component" value="Unassembled WGS sequence"/>
</dbReference>
<evidence type="ECO:0000256" key="1">
    <source>
        <dbReference type="SAM" id="SignalP"/>
    </source>
</evidence>
<evidence type="ECO:0000313" key="2">
    <source>
        <dbReference type="EMBL" id="HIZ30155.1"/>
    </source>
</evidence>
<dbReference type="Gene3D" id="3.40.190.10">
    <property type="entry name" value="Periplasmic binding protein-like II"/>
    <property type="match status" value="2"/>
</dbReference>
<dbReference type="EMBL" id="DXBV01000025">
    <property type="protein sequence ID" value="HIZ30155.1"/>
    <property type="molecule type" value="Genomic_DNA"/>
</dbReference>
<keyword evidence="1" id="KW-0732">Signal</keyword>
<gene>
    <name evidence="2" type="ORF">H9813_02830</name>
</gene>
<evidence type="ECO:0000313" key="3">
    <source>
        <dbReference type="Proteomes" id="UP000824035"/>
    </source>
</evidence>
<dbReference type="PANTHER" id="PTHR43649:SF12">
    <property type="entry name" value="DIACETYLCHITOBIOSE BINDING PROTEIN DASA"/>
    <property type="match status" value="1"/>
</dbReference>
<name>A0A9D2IYB2_9FIRM</name>
<feature type="signal peptide" evidence="1">
    <location>
        <begin position="1"/>
        <end position="19"/>
    </location>
</feature>
<organism evidence="2 3">
    <name type="scientific">Candidatus Allofournierella merdipullorum</name>
    <dbReference type="NCBI Taxonomy" id="2838595"/>
    <lineage>
        <taxon>Bacteria</taxon>
        <taxon>Bacillati</taxon>
        <taxon>Bacillota</taxon>
        <taxon>Clostridia</taxon>
        <taxon>Eubacteriales</taxon>
        <taxon>Oscillospiraceae</taxon>
        <taxon>Allofournierella</taxon>
    </lineage>
</organism>
<dbReference type="Pfam" id="PF13416">
    <property type="entry name" value="SBP_bac_8"/>
    <property type="match status" value="1"/>
</dbReference>
<dbReference type="InterPro" id="IPR006059">
    <property type="entry name" value="SBP"/>
</dbReference>
<dbReference type="SUPFAM" id="SSF53850">
    <property type="entry name" value="Periplasmic binding protein-like II"/>
    <property type="match status" value="1"/>
</dbReference>
<dbReference type="PROSITE" id="PS51257">
    <property type="entry name" value="PROKAR_LIPOPROTEIN"/>
    <property type="match status" value="1"/>
</dbReference>